<dbReference type="SUPFAM" id="SSF46785">
    <property type="entry name" value="Winged helix' DNA-binding domain"/>
    <property type="match status" value="1"/>
</dbReference>
<organism evidence="1">
    <name type="scientific">uncultured marine thaumarchaeote KM3_59_E10</name>
    <dbReference type="NCBI Taxonomy" id="1456211"/>
    <lineage>
        <taxon>Archaea</taxon>
        <taxon>Nitrososphaerota</taxon>
        <taxon>environmental samples</taxon>
    </lineage>
</organism>
<sequence length="135" mass="15527">MEIIFAYKQENLIYTGFCCPLILQISTTTTLIDEPERQQVYLQIISDQFSMRIMSAIIPEAKTAVQIGKETSIPISTVYRRLQLLQENKMVKISGGINKVGKFFVYQSKIREISTFFDGKSMRIYVTPNINFTIV</sequence>
<dbReference type="EMBL" id="KF900963">
    <property type="protein sequence ID" value="AIF13108.1"/>
    <property type="molecule type" value="Genomic_DNA"/>
</dbReference>
<name>A0A075HGU1_9ARCH</name>
<evidence type="ECO:0000313" key="1">
    <source>
        <dbReference type="EMBL" id="AIF13108.1"/>
    </source>
</evidence>
<dbReference type="InterPro" id="IPR036388">
    <property type="entry name" value="WH-like_DNA-bd_sf"/>
</dbReference>
<reference evidence="1" key="1">
    <citation type="journal article" date="2014" name="Genome Biol. Evol.">
        <title>Pangenome evidence for extensive interdomain horizontal transfer affecting lineage core and shell genes in uncultured planktonic thaumarchaeota and euryarchaeota.</title>
        <authorList>
            <person name="Deschamps P."/>
            <person name="Zivanovic Y."/>
            <person name="Moreira D."/>
            <person name="Rodriguez-Valera F."/>
            <person name="Lopez-Garcia P."/>
        </authorList>
    </citation>
    <scope>NUCLEOTIDE SEQUENCE</scope>
</reference>
<dbReference type="InterPro" id="IPR036390">
    <property type="entry name" value="WH_DNA-bd_sf"/>
</dbReference>
<accession>A0A075HGU1</accession>
<dbReference type="Gene3D" id="1.10.10.10">
    <property type="entry name" value="Winged helix-like DNA-binding domain superfamily/Winged helix DNA-binding domain"/>
    <property type="match status" value="1"/>
</dbReference>
<proteinExistence type="predicted"/>
<protein>
    <submittedName>
        <fullName evidence="1">Uncharacterized protein</fullName>
    </submittedName>
</protein>
<dbReference type="AlphaFoldDB" id="A0A075HGU1"/>